<dbReference type="InterPro" id="IPR050553">
    <property type="entry name" value="Thioredoxin_ResA/DsbE_sf"/>
</dbReference>
<evidence type="ECO:0000256" key="4">
    <source>
        <dbReference type="ARBA" id="ARBA00023284"/>
    </source>
</evidence>
<name>A0A1H3KLK3_9PROT</name>
<evidence type="ECO:0000256" key="2">
    <source>
        <dbReference type="ARBA" id="ARBA00022748"/>
    </source>
</evidence>
<dbReference type="GO" id="GO:0030313">
    <property type="term" value="C:cell envelope"/>
    <property type="evidence" value="ECO:0007669"/>
    <property type="project" value="UniProtKB-SubCell"/>
</dbReference>
<dbReference type="CDD" id="cd02966">
    <property type="entry name" value="TlpA_like_family"/>
    <property type="match status" value="1"/>
</dbReference>
<dbReference type="EMBL" id="FNOY01000041">
    <property type="protein sequence ID" value="SDY53073.1"/>
    <property type="molecule type" value="Genomic_DNA"/>
</dbReference>
<dbReference type="GO" id="GO:0015036">
    <property type="term" value="F:disulfide oxidoreductase activity"/>
    <property type="evidence" value="ECO:0007669"/>
    <property type="project" value="UniProtKB-ARBA"/>
</dbReference>
<keyword evidence="5" id="KW-0732">Signal</keyword>
<evidence type="ECO:0000256" key="3">
    <source>
        <dbReference type="ARBA" id="ARBA00023157"/>
    </source>
</evidence>
<keyword evidence="8" id="KW-1185">Reference proteome</keyword>
<keyword evidence="3" id="KW-1015">Disulfide bond</keyword>
<evidence type="ECO:0000313" key="8">
    <source>
        <dbReference type="Proteomes" id="UP000198640"/>
    </source>
</evidence>
<evidence type="ECO:0000313" key="7">
    <source>
        <dbReference type="EMBL" id="SDY53073.1"/>
    </source>
</evidence>
<reference evidence="7 8" key="1">
    <citation type="submission" date="2016-10" db="EMBL/GenBank/DDBJ databases">
        <authorList>
            <person name="de Groot N.N."/>
        </authorList>
    </citation>
    <scope>NUCLEOTIDE SEQUENCE [LARGE SCALE GENOMIC DNA]</scope>
    <source>
        <strain evidence="7 8">Nm1</strain>
    </source>
</reference>
<dbReference type="OrthoDB" id="9811352at2"/>
<keyword evidence="4" id="KW-0676">Redox-active center</keyword>
<dbReference type="SUPFAM" id="SSF52833">
    <property type="entry name" value="Thioredoxin-like"/>
    <property type="match status" value="1"/>
</dbReference>
<dbReference type="PANTHER" id="PTHR42852">
    <property type="entry name" value="THIOL:DISULFIDE INTERCHANGE PROTEIN DSBE"/>
    <property type="match status" value="1"/>
</dbReference>
<protein>
    <submittedName>
        <fullName evidence="7">Peroxiredoxin</fullName>
    </submittedName>
</protein>
<comment type="subcellular location">
    <subcellularLocation>
        <location evidence="1">Cell envelope</location>
    </subcellularLocation>
</comment>
<dbReference type="PROSITE" id="PS00194">
    <property type="entry name" value="THIOREDOXIN_1"/>
    <property type="match status" value="1"/>
</dbReference>
<gene>
    <name evidence="7" type="ORF">SAMN05421881_104113</name>
</gene>
<dbReference type="PANTHER" id="PTHR42852:SF6">
    <property type="entry name" value="THIOL:DISULFIDE INTERCHANGE PROTEIN DSBE"/>
    <property type="match status" value="1"/>
</dbReference>
<organism evidence="7 8">
    <name type="scientific">Nitrosomonas halophila</name>
    <dbReference type="NCBI Taxonomy" id="44576"/>
    <lineage>
        <taxon>Bacteria</taxon>
        <taxon>Pseudomonadati</taxon>
        <taxon>Pseudomonadota</taxon>
        <taxon>Betaproteobacteria</taxon>
        <taxon>Nitrosomonadales</taxon>
        <taxon>Nitrosomonadaceae</taxon>
        <taxon>Nitrosomonas</taxon>
    </lineage>
</organism>
<accession>A0A1H3KLK3</accession>
<dbReference type="STRING" id="44576.SAMN05421881_104113"/>
<proteinExistence type="predicted"/>
<evidence type="ECO:0000259" key="6">
    <source>
        <dbReference type="PROSITE" id="PS51352"/>
    </source>
</evidence>
<dbReference type="GO" id="GO:0017004">
    <property type="term" value="P:cytochrome complex assembly"/>
    <property type="evidence" value="ECO:0007669"/>
    <property type="project" value="UniProtKB-KW"/>
</dbReference>
<dbReference type="Gene3D" id="3.40.30.10">
    <property type="entry name" value="Glutaredoxin"/>
    <property type="match status" value="1"/>
</dbReference>
<dbReference type="AlphaFoldDB" id="A0A1H3KLK3"/>
<dbReference type="PROSITE" id="PS51352">
    <property type="entry name" value="THIOREDOXIN_2"/>
    <property type="match status" value="1"/>
</dbReference>
<dbReference type="Proteomes" id="UP000198640">
    <property type="component" value="Unassembled WGS sequence"/>
</dbReference>
<dbReference type="InterPro" id="IPR017937">
    <property type="entry name" value="Thioredoxin_CS"/>
</dbReference>
<evidence type="ECO:0000256" key="5">
    <source>
        <dbReference type="SAM" id="SignalP"/>
    </source>
</evidence>
<dbReference type="InterPro" id="IPR036249">
    <property type="entry name" value="Thioredoxin-like_sf"/>
</dbReference>
<dbReference type="InterPro" id="IPR013766">
    <property type="entry name" value="Thioredoxin_domain"/>
</dbReference>
<keyword evidence="2" id="KW-0201">Cytochrome c-type biogenesis</keyword>
<dbReference type="InterPro" id="IPR000866">
    <property type="entry name" value="AhpC/TSA"/>
</dbReference>
<feature type="domain" description="Thioredoxin" evidence="6">
    <location>
        <begin position="17"/>
        <end position="152"/>
    </location>
</feature>
<feature type="chain" id="PRO_5011507579" evidence="5">
    <location>
        <begin position="22"/>
        <end position="152"/>
    </location>
</feature>
<dbReference type="RefSeq" id="WP_090414725.1">
    <property type="nucleotide sequence ID" value="NZ_FNOY01000041.1"/>
</dbReference>
<evidence type="ECO:0000256" key="1">
    <source>
        <dbReference type="ARBA" id="ARBA00004196"/>
    </source>
</evidence>
<dbReference type="GO" id="GO:0016209">
    <property type="term" value="F:antioxidant activity"/>
    <property type="evidence" value="ECO:0007669"/>
    <property type="project" value="InterPro"/>
</dbReference>
<feature type="signal peptide" evidence="5">
    <location>
        <begin position="1"/>
        <end position="21"/>
    </location>
</feature>
<sequence length="152" mass="17175">MKQQLSIFLLTMALLAPLAEAKAYGFSFQDSAGKTHVLSDYKGKWVLINFWATWCPPCLKEIPDLAALFRERKDIMIIGIAMDYEDTHAVQAFVEELAIPYPIVMGSREIAAQLDELSMLPSSYFFDPEGKPAARQIGVMTRTEIETFIDTY</sequence>
<dbReference type="Pfam" id="PF00578">
    <property type="entry name" value="AhpC-TSA"/>
    <property type="match status" value="1"/>
</dbReference>